<sequence>MGSQAELTSSVKKDASCSVTQDVLGLLGEVHESATFCEVEVKVSVQKWKDSQPIGAGCCEFFLQFTLSLEHAVFRLAWSNSHLFRDLHLLS</sequence>
<keyword evidence="2" id="KW-1185">Reference proteome</keyword>
<proteinExistence type="predicted"/>
<accession>A0ABD1XHX7</accession>
<evidence type="ECO:0000313" key="2">
    <source>
        <dbReference type="Proteomes" id="UP001605036"/>
    </source>
</evidence>
<gene>
    <name evidence="1" type="ORF">R1flu_027110</name>
</gene>
<dbReference type="AlphaFoldDB" id="A0ABD1XHX7"/>
<organism evidence="1 2">
    <name type="scientific">Riccia fluitans</name>
    <dbReference type="NCBI Taxonomy" id="41844"/>
    <lineage>
        <taxon>Eukaryota</taxon>
        <taxon>Viridiplantae</taxon>
        <taxon>Streptophyta</taxon>
        <taxon>Embryophyta</taxon>
        <taxon>Marchantiophyta</taxon>
        <taxon>Marchantiopsida</taxon>
        <taxon>Marchantiidae</taxon>
        <taxon>Marchantiales</taxon>
        <taxon>Ricciaceae</taxon>
        <taxon>Riccia</taxon>
    </lineage>
</organism>
<evidence type="ECO:0000313" key="1">
    <source>
        <dbReference type="EMBL" id="KAL2608537.1"/>
    </source>
</evidence>
<name>A0ABD1XHX7_9MARC</name>
<protein>
    <submittedName>
        <fullName evidence="1">Uncharacterized protein</fullName>
    </submittedName>
</protein>
<comment type="caution">
    <text evidence="1">The sequence shown here is derived from an EMBL/GenBank/DDBJ whole genome shotgun (WGS) entry which is preliminary data.</text>
</comment>
<reference evidence="1 2" key="1">
    <citation type="submission" date="2024-09" db="EMBL/GenBank/DDBJ databases">
        <title>Chromosome-scale assembly of Riccia fluitans.</title>
        <authorList>
            <person name="Paukszto L."/>
            <person name="Sawicki J."/>
            <person name="Karawczyk K."/>
            <person name="Piernik-Szablinska J."/>
            <person name="Szczecinska M."/>
            <person name="Mazdziarz M."/>
        </authorList>
    </citation>
    <scope>NUCLEOTIDE SEQUENCE [LARGE SCALE GENOMIC DNA]</scope>
    <source>
        <strain evidence="1">Rf_01</strain>
        <tissue evidence="1">Aerial parts of the thallus</tissue>
    </source>
</reference>
<dbReference type="Proteomes" id="UP001605036">
    <property type="component" value="Unassembled WGS sequence"/>
</dbReference>
<dbReference type="EMBL" id="JBHFFA010000008">
    <property type="protein sequence ID" value="KAL2608537.1"/>
    <property type="molecule type" value="Genomic_DNA"/>
</dbReference>